<organism evidence="3 5">
    <name type="scientific">Photobacterium damsela subsp. piscicida</name>
    <name type="common">Pasteurella piscicida</name>
    <dbReference type="NCBI Taxonomy" id="38294"/>
    <lineage>
        <taxon>Bacteria</taxon>
        <taxon>Pseudomonadati</taxon>
        <taxon>Pseudomonadota</taxon>
        <taxon>Gammaproteobacteria</taxon>
        <taxon>Vibrionales</taxon>
        <taxon>Vibrionaceae</taxon>
        <taxon>Photobacterium</taxon>
    </lineage>
</organism>
<dbReference type="Proteomes" id="UP000218676">
    <property type="component" value="Chromosome 1"/>
</dbReference>
<proteinExistence type="predicted"/>
<dbReference type="AlphaFoldDB" id="A0A1Q9H6J3"/>
<reference evidence="2" key="1">
    <citation type="journal article" date="2017" name="Genome Announc.">
        <title>Whole-Genome Sequence of Photobacterium damselae subsp. piscicida Strain 91-197, Isolated from Hybrid Striped Bass (Morone sp.) in the United States.</title>
        <authorList>
            <person name="Teru Y."/>
            <person name="Hikima J."/>
            <person name="Kono T."/>
            <person name="Sakai M."/>
            <person name="Takano T."/>
            <person name="Hawke J.P."/>
            <person name="Takeyama H."/>
            <person name="Aoki T."/>
        </authorList>
    </citation>
    <scope>NUCLEOTIDE SEQUENCE</scope>
    <source>
        <strain evidence="2">91-197</strain>
    </source>
</reference>
<dbReference type="Proteomes" id="UP000516656">
    <property type="component" value="Chromosome 1"/>
</dbReference>
<dbReference type="EMBL" id="AP018045">
    <property type="protein sequence ID" value="BAX52241.1"/>
    <property type="molecule type" value="Genomic_DNA"/>
</dbReference>
<evidence type="ECO:0000313" key="3">
    <source>
        <dbReference type="EMBL" id="QOD55879.1"/>
    </source>
</evidence>
<name>A0A1Q9H6J3_PHODP</name>
<keyword evidence="1" id="KW-0732">Signal</keyword>
<accession>A0A1Q9H6J3</accession>
<dbReference type="RefSeq" id="WP_044176288.1">
    <property type="nucleotide sequence ID" value="NZ_AP018045.1"/>
</dbReference>
<sequence>MKKLVFAICLGMAVFSSSSVFAHGGNSGAGGGFGQTICTLPDGSYGFMPWFACKWKGGESLDF</sequence>
<evidence type="ECO:0000313" key="2">
    <source>
        <dbReference type="EMBL" id="BAX52241.1"/>
    </source>
</evidence>
<dbReference type="EMBL" id="CP061854">
    <property type="protein sequence ID" value="QOD55879.1"/>
    <property type="molecule type" value="Genomic_DNA"/>
</dbReference>
<reference evidence="3 5" key="3">
    <citation type="submission" date="2020-09" db="EMBL/GenBank/DDBJ databases">
        <title>Complete, closed and curated genome sequences of Photobacterium damselae subsp. piscicida isolates from Australia indicate localised evolution and additional plasmid-borne pathogenicity mechanisms.</title>
        <authorList>
            <person name="Baseggio L."/>
            <person name="Silayeva O."/>
            <person name="Buller N."/>
            <person name="Landos M."/>
            <person name="Engelstaedter J."/>
            <person name="Barnes A.C."/>
        </authorList>
    </citation>
    <scope>NUCLEOTIDE SEQUENCE [LARGE SCALE GENOMIC DNA]</scope>
    <source>
        <strain evidence="3 5">AS-16-0540-1</strain>
    </source>
</reference>
<protein>
    <submittedName>
        <fullName evidence="3">Uncharacterized protein</fullName>
    </submittedName>
</protein>
<feature type="chain" id="PRO_5011397526" evidence="1">
    <location>
        <begin position="23"/>
        <end position="63"/>
    </location>
</feature>
<evidence type="ECO:0000313" key="4">
    <source>
        <dbReference type="Proteomes" id="UP000218676"/>
    </source>
</evidence>
<feature type="signal peptide" evidence="1">
    <location>
        <begin position="1"/>
        <end position="22"/>
    </location>
</feature>
<gene>
    <name evidence="3" type="ORF">IC627_11400</name>
    <name evidence="2" type="ORF">PDPUS_1_00867</name>
</gene>
<reference evidence="4" key="2">
    <citation type="submission" date="2017-05" db="EMBL/GenBank/DDBJ databases">
        <title>Whole genome sequence of fish pathogenic bacteria, Photobacterium damselae subsp. piscicida, strain 91-197, isolated from hybrid striped bass (Morone sp.) in USA.</title>
        <authorList>
            <person name="Teru Y."/>
            <person name="Hikima J."/>
            <person name="Kono T."/>
            <person name="Sakai M."/>
            <person name="Takano T."/>
            <person name="Hawke J.P."/>
            <person name="Takeyama H."/>
            <person name="Aoki T."/>
        </authorList>
    </citation>
    <scope>NUCLEOTIDE SEQUENCE [LARGE SCALE GENOMIC DNA]</scope>
    <source>
        <strain evidence="4">91-197</strain>
    </source>
</reference>
<evidence type="ECO:0000313" key="5">
    <source>
        <dbReference type="Proteomes" id="UP000516656"/>
    </source>
</evidence>
<dbReference type="GeneID" id="93397080"/>
<evidence type="ECO:0000256" key="1">
    <source>
        <dbReference type="SAM" id="SignalP"/>
    </source>
</evidence>